<sequence length="134" mass="14719">MAVCRATAGIQPYLVTVTEVRSASNFGSNLLSCPPPRRVIEIDKRRPTLLSPPLLVVMDHATTKFITRSANIMGKATQRSGECFVSAAYCRCKCDTNATDRLLACFALASKALIDRPSPDCRLPPHRDWVTVKV</sequence>
<proteinExistence type="predicted"/>
<dbReference type="AlphaFoldDB" id="A0AAD9YVV0"/>
<accession>A0AAD9YVV0</accession>
<evidence type="ECO:0000313" key="1">
    <source>
        <dbReference type="EMBL" id="KAK2780142.1"/>
    </source>
</evidence>
<keyword evidence="2" id="KW-1185">Reference proteome</keyword>
<comment type="caution">
    <text evidence="1">The sequence shown here is derived from an EMBL/GenBank/DDBJ whole genome shotgun (WGS) entry which is preliminary data.</text>
</comment>
<dbReference type="EMBL" id="VYYT01000001">
    <property type="protein sequence ID" value="KAK2780142.1"/>
    <property type="molecule type" value="Genomic_DNA"/>
</dbReference>
<name>A0AAD9YVV0_COLKA</name>
<organism evidence="1 2">
    <name type="scientific">Colletotrichum kahawae</name>
    <name type="common">Coffee berry disease fungus</name>
    <dbReference type="NCBI Taxonomy" id="34407"/>
    <lineage>
        <taxon>Eukaryota</taxon>
        <taxon>Fungi</taxon>
        <taxon>Dikarya</taxon>
        <taxon>Ascomycota</taxon>
        <taxon>Pezizomycotina</taxon>
        <taxon>Sordariomycetes</taxon>
        <taxon>Hypocreomycetidae</taxon>
        <taxon>Glomerellales</taxon>
        <taxon>Glomerellaceae</taxon>
        <taxon>Colletotrichum</taxon>
        <taxon>Colletotrichum gloeosporioides species complex</taxon>
    </lineage>
</organism>
<dbReference type="Proteomes" id="UP001281614">
    <property type="component" value="Unassembled WGS sequence"/>
</dbReference>
<reference evidence="1" key="1">
    <citation type="submission" date="2023-02" db="EMBL/GenBank/DDBJ databases">
        <title>Colletotrichum kahawae CIFC_Que2 genome sequencing and assembly.</title>
        <authorList>
            <person name="Baroncelli R."/>
        </authorList>
    </citation>
    <scope>NUCLEOTIDE SEQUENCE</scope>
    <source>
        <strain evidence="1">CIFC_Que2</strain>
    </source>
</reference>
<protein>
    <submittedName>
        <fullName evidence="1">Uncharacterized protein</fullName>
    </submittedName>
</protein>
<gene>
    <name evidence="1" type="ORF">CKAH01_00086</name>
</gene>
<evidence type="ECO:0000313" key="2">
    <source>
        <dbReference type="Proteomes" id="UP001281614"/>
    </source>
</evidence>